<gene>
    <name evidence="1" type="ORF">BTO16_04975</name>
</gene>
<name>A0A2S7WWH8_9FLAO</name>
<evidence type="ECO:0000313" key="2">
    <source>
        <dbReference type="Proteomes" id="UP000239068"/>
    </source>
</evidence>
<dbReference type="SUPFAM" id="SSF56281">
    <property type="entry name" value="Metallo-hydrolase/oxidoreductase"/>
    <property type="match status" value="1"/>
</dbReference>
<organism evidence="1 2">
    <name type="scientific">Polaribacter glomeratus</name>
    <dbReference type="NCBI Taxonomy" id="102"/>
    <lineage>
        <taxon>Bacteria</taxon>
        <taxon>Pseudomonadati</taxon>
        <taxon>Bacteroidota</taxon>
        <taxon>Flavobacteriia</taxon>
        <taxon>Flavobacteriales</taxon>
        <taxon>Flavobacteriaceae</taxon>
    </lineage>
</organism>
<evidence type="ECO:0008006" key="3">
    <source>
        <dbReference type="Google" id="ProtNLM"/>
    </source>
</evidence>
<comment type="caution">
    <text evidence="1">The sequence shown here is derived from an EMBL/GenBank/DDBJ whole genome shotgun (WGS) entry which is preliminary data.</text>
</comment>
<dbReference type="InterPro" id="IPR050855">
    <property type="entry name" value="NDM-1-like"/>
</dbReference>
<proteinExistence type="predicted"/>
<dbReference type="Gene3D" id="3.60.15.10">
    <property type="entry name" value="Ribonuclease Z/Hydroxyacylglutathione hydrolase-like"/>
    <property type="match status" value="1"/>
</dbReference>
<dbReference type="PANTHER" id="PTHR42951">
    <property type="entry name" value="METALLO-BETA-LACTAMASE DOMAIN-CONTAINING"/>
    <property type="match status" value="1"/>
</dbReference>
<evidence type="ECO:0000313" key="1">
    <source>
        <dbReference type="EMBL" id="PQJ81963.1"/>
    </source>
</evidence>
<reference evidence="1 2" key="1">
    <citation type="submission" date="2016-12" db="EMBL/GenBank/DDBJ databases">
        <title>Trade-off between light-utilization and light-protection in marine flavobacteria.</title>
        <authorList>
            <person name="Kumagai Y."/>
            <person name="Yoshizawa S."/>
            <person name="Kogure K."/>
            <person name="Iwasaki W."/>
        </authorList>
    </citation>
    <scope>NUCLEOTIDE SEQUENCE [LARGE SCALE GENOMIC DNA]</scope>
    <source>
        <strain evidence="1 2">ATCC 43844</strain>
    </source>
</reference>
<protein>
    <recommendedName>
        <fullName evidence="3">Metallo-beta-lactamase domain-containing protein</fullName>
    </recommendedName>
</protein>
<dbReference type="InterPro" id="IPR036866">
    <property type="entry name" value="RibonucZ/Hydroxyglut_hydro"/>
</dbReference>
<dbReference type="AlphaFoldDB" id="A0A2S7WWH8"/>
<sequence length="445" mass="51992">MVKFSFKEDYKMLGHNFEPWQTTNFTVNGEFWINKNTFLKQDTLINNRGQKYTSKTAYNNEILLFLDYGDAELLPLTTDLYFEKIINTARYSPIFVLNYFIKKEIDTKIVTLKENIIYSLKIGKYLTKLSINKKTNLVDKISYLSYDELYGDVTTSYIYSEYVTDEFLTYPTSIEIENINGKIVENVTVLATEIISDDFKLLEKPEDYKLTERKEESKPEIKVTKYNENIHFIDLIHTDDRVMIVEIDDFVLVAEAPINSKNGELIIAEVKKIAPLKPIKYFVFGHHHPHYLGGLRAFVYQDATILCTDISKNYVEYIANAPHTISPDNLQLNPKKIKTQIILDSLVLGKNKEMKIYFMGEKSAHTKDYLIYYFPKDKLLFQDDLCWIPREGPITKARNRQVGLYNIIKELNLEVDTIIQSWPVTNHKLKTIFPFTDLEESVLME</sequence>
<accession>A0A2S7WWH8</accession>
<keyword evidence="2" id="KW-1185">Reference proteome</keyword>
<dbReference type="PANTHER" id="PTHR42951:SF20">
    <property type="entry name" value="BETA LACTAMASE"/>
    <property type="match status" value="1"/>
</dbReference>
<dbReference type="Proteomes" id="UP000239068">
    <property type="component" value="Unassembled WGS sequence"/>
</dbReference>
<dbReference type="EMBL" id="MSCM01000001">
    <property type="protein sequence ID" value="PQJ81963.1"/>
    <property type="molecule type" value="Genomic_DNA"/>
</dbReference>